<gene>
    <name evidence="9" type="ORF">XD92_0636</name>
</gene>
<feature type="domain" description="HTH luxR-type" evidence="8">
    <location>
        <begin position="500"/>
        <end position="557"/>
    </location>
</feature>
<dbReference type="AlphaFoldDB" id="A0A101HJM3"/>
<reference evidence="10" key="1">
    <citation type="journal article" date="2015" name="MBio">
        <title>Genome-Resolved Metagenomic Analysis Reveals Roles for Candidate Phyla and Other Microbial Community Members in Biogeochemical Transformations in Oil Reservoirs.</title>
        <authorList>
            <person name="Hu P."/>
            <person name="Tom L."/>
            <person name="Singh A."/>
            <person name="Thomas B.C."/>
            <person name="Baker B.J."/>
            <person name="Piceno Y.M."/>
            <person name="Andersen G.L."/>
            <person name="Banfield J.F."/>
        </authorList>
    </citation>
    <scope>NUCLEOTIDE SEQUENCE [LARGE SCALE GENOMIC DNA]</scope>
</reference>
<organism evidence="9 10">
    <name type="scientific">Proteiniphilum acetatigenes</name>
    <dbReference type="NCBI Taxonomy" id="294710"/>
    <lineage>
        <taxon>Bacteria</taxon>
        <taxon>Pseudomonadati</taxon>
        <taxon>Bacteroidota</taxon>
        <taxon>Bacteroidia</taxon>
        <taxon>Bacteroidales</taxon>
        <taxon>Dysgonomonadaceae</taxon>
        <taxon>Proteiniphilum</taxon>
    </lineage>
</organism>
<comment type="caution">
    <text evidence="9">The sequence shown here is derived from an EMBL/GenBank/DDBJ whole genome shotgun (WGS) entry which is preliminary data.</text>
</comment>
<accession>A0A101HJM3</accession>
<dbReference type="GO" id="GO:0003677">
    <property type="term" value="F:DNA binding"/>
    <property type="evidence" value="ECO:0007669"/>
    <property type="project" value="InterPro"/>
</dbReference>
<dbReference type="InterPro" id="IPR019734">
    <property type="entry name" value="TPR_rpt"/>
</dbReference>
<dbReference type="Gene3D" id="1.25.40.10">
    <property type="entry name" value="Tetratricopeptide repeat domain"/>
    <property type="match status" value="2"/>
</dbReference>
<dbReference type="InterPro" id="IPR016032">
    <property type="entry name" value="Sig_transdc_resp-reg_C-effctor"/>
</dbReference>
<evidence type="ECO:0000259" key="8">
    <source>
        <dbReference type="SMART" id="SM00421"/>
    </source>
</evidence>
<dbReference type="InterPro" id="IPR051476">
    <property type="entry name" value="Bac_ResReg_Asp_Phosphatase"/>
</dbReference>
<comment type="similarity">
    <text evidence="5">Belongs to the Rap family.</text>
</comment>
<dbReference type="SMART" id="SM00028">
    <property type="entry name" value="TPR"/>
    <property type="match status" value="5"/>
</dbReference>
<dbReference type="Pfam" id="PF13181">
    <property type="entry name" value="TPR_8"/>
    <property type="match status" value="1"/>
</dbReference>
<evidence type="ECO:0000256" key="6">
    <source>
        <dbReference type="PROSITE-ProRule" id="PRU00339"/>
    </source>
</evidence>
<dbReference type="InterPro" id="IPR011990">
    <property type="entry name" value="TPR-like_helical_dom_sf"/>
</dbReference>
<dbReference type="SUPFAM" id="SSF81901">
    <property type="entry name" value="HCP-like"/>
    <property type="match status" value="1"/>
</dbReference>
<dbReference type="EMBL" id="LGGN01000095">
    <property type="protein sequence ID" value="KUK77938.1"/>
    <property type="molecule type" value="Genomic_DNA"/>
</dbReference>
<dbReference type="PANTHER" id="PTHR46630:SF1">
    <property type="entry name" value="TETRATRICOPEPTIDE REPEAT PROTEIN 29"/>
    <property type="match status" value="1"/>
</dbReference>
<comment type="subcellular location">
    <subcellularLocation>
        <location evidence="1">Cytoplasm</location>
    </subcellularLocation>
</comment>
<dbReference type="GO" id="GO:0005737">
    <property type="term" value="C:cytoplasm"/>
    <property type="evidence" value="ECO:0007669"/>
    <property type="project" value="UniProtKB-SubCell"/>
</dbReference>
<dbReference type="PROSITE" id="PS50005">
    <property type="entry name" value="TPR"/>
    <property type="match status" value="1"/>
</dbReference>
<proteinExistence type="inferred from homology"/>
<dbReference type="Proteomes" id="UP000053860">
    <property type="component" value="Unassembled WGS sequence"/>
</dbReference>
<evidence type="ECO:0000256" key="7">
    <source>
        <dbReference type="SAM" id="Phobius"/>
    </source>
</evidence>
<dbReference type="PROSITE" id="PS51257">
    <property type="entry name" value="PROKAR_LIPOPROTEIN"/>
    <property type="match status" value="1"/>
</dbReference>
<dbReference type="Gene3D" id="1.10.10.10">
    <property type="entry name" value="Winged helix-like DNA-binding domain superfamily/Winged helix DNA-binding domain"/>
    <property type="match status" value="1"/>
</dbReference>
<feature type="transmembrane region" description="Helical" evidence="7">
    <location>
        <begin position="370"/>
        <end position="393"/>
    </location>
</feature>
<evidence type="ECO:0000256" key="4">
    <source>
        <dbReference type="ARBA" id="ARBA00022803"/>
    </source>
</evidence>
<dbReference type="InterPro" id="IPR036388">
    <property type="entry name" value="WH-like_DNA-bd_sf"/>
</dbReference>
<keyword evidence="3" id="KW-0677">Repeat</keyword>
<keyword evidence="2" id="KW-0963">Cytoplasm</keyword>
<keyword evidence="7" id="KW-0472">Membrane</keyword>
<keyword evidence="7" id="KW-1133">Transmembrane helix</keyword>
<keyword evidence="7" id="KW-0812">Transmembrane</keyword>
<dbReference type="PANTHER" id="PTHR46630">
    <property type="entry name" value="TETRATRICOPEPTIDE REPEAT PROTEIN 29"/>
    <property type="match status" value="1"/>
</dbReference>
<name>A0A101HJM3_9BACT</name>
<dbReference type="GO" id="GO:0006355">
    <property type="term" value="P:regulation of DNA-templated transcription"/>
    <property type="evidence" value="ECO:0007669"/>
    <property type="project" value="InterPro"/>
</dbReference>
<dbReference type="SMART" id="SM00421">
    <property type="entry name" value="HTH_LUXR"/>
    <property type="match status" value="1"/>
</dbReference>
<evidence type="ECO:0000313" key="9">
    <source>
        <dbReference type="EMBL" id="KUK77938.1"/>
    </source>
</evidence>
<dbReference type="InterPro" id="IPR000792">
    <property type="entry name" value="Tscrpt_reg_LuxR_C"/>
</dbReference>
<evidence type="ECO:0000256" key="3">
    <source>
        <dbReference type="ARBA" id="ARBA00022737"/>
    </source>
</evidence>
<evidence type="ECO:0000313" key="10">
    <source>
        <dbReference type="Proteomes" id="UP000053860"/>
    </source>
</evidence>
<dbReference type="Pfam" id="PF00196">
    <property type="entry name" value="GerE"/>
    <property type="match status" value="1"/>
</dbReference>
<sequence>MRSLLCATVVAAGLSILSACNPQPEASGLLEEAGQLVERHPDSAMLLIDSIFYPEKSLNHEYYMRFLVTQVQAKYKTYRPIHEDTLIFRARDYFSARNKYPRTTALAWFYSGCVYRERKQYEQAMEHYKEAEKFAMQTGDADLKGLVQYNTGDLLAEQGLYSEALKNYKNAERFYMQSPEKPDEKQANCFSAIGRMFLLSAEKDSAFRYFHKGLEIAEIAGNRELQSLLAQNLSVAYRNEKQYDKAETYLNQSFRLNTDSAKLPRYYLNFALLYTGMGRQDSAAWYTEQLKQQINDSLTDNYLKASLYRYLAETEKEKGNFNAAFNYQDLYTNVVEKITKERLQQSVYETQRKFDYERMRNRHERQVTVFQFWFIMLLLAILIGGASFSWYTLRQRTRLLHTQEHIETLREIAAELNKSFESKITVKDQNLRELLLWKFDVVKKSALMEQHSTSEMSAAELIKIFHQIVYRGNKNGHWQNILSVFDQVNPGISEKMRRLFPNLTETEYRIMLLTYAGMSVKDISVILHLSSHTVQTYRTGLRKKYGIDDISVDTTTYLKEVLDNI</sequence>
<dbReference type="SUPFAM" id="SSF46894">
    <property type="entry name" value="C-terminal effector domain of the bipartite response regulators"/>
    <property type="match status" value="1"/>
</dbReference>
<evidence type="ECO:0000256" key="5">
    <source>
        <dbReference type="ARBA" id="ARBA00038253"/>
    </source>
</evidence>
<evidence type="ECO:0000256" key="1">
    <source>
        <dbReference type="ARBA" id="ARBA00004496"/>
    </source>
</evidence>
<feature type="repeat" description="TPR" evidence="6">
    <location>
        <begin position="105"/>
        <end position="138"/>
    </location>
</feature>
<protein>
    <recommendedName>
        <fullName evidence="8">HTH luxR-type domain-containing protein</fullName>
    </recommendedName>
</protein>
<keyword evidence="4 6" id="KW-0802">TPR repeat</keyword>
<evidence type="ECO:0000256" key="2">
    <source>
        <dbReference type="ARBA" id="ARBA00022490"/>
    </source>
</evidence>